<dbReference type="Pfam" id="PF17408">
    <property type="entry name" value="MCD_N"/>
    <property type="match status" value="1"/>
</dbReference>
<dbReference type="KEGG" id="osg:BST96_20145"/>
<evidence type="ECO:0000313" key="3">
    <source>
        <dbReference type="EMBL" id="ARN76209.1"/>
    </source>
</evidence>
<dbReference type="InterPro" id="IPR007956">
    <property type="entry name" value="Malonyl_CoA_deC_C"/>
</dbReference>
<name>A0A1X9NLC5_9GAMM</name>
<evidence type="ECO:0000259" key="2">
    <source>
        <dbReference type="Pfam" id="PF17408"/>
    </source>
</evidence>
<dbReference type="Proteomes" id="UP000193450">
    <property type="component" value="Chromosome"/>
</dbReference>
<dbReference type="Gene3D" id="1.20.140.90">
    <property type="entry name" value="Malonyl-CoA decarboxylase, oligemerization domain"/>
    <property type="match status" value="1"/>
</dbReference>
<gene>
    <name evidence="3" type="ORF">BST96_20145</name>
</gene>
<evidence type="ECO:0000313" key="4">
    <source>
        <dbReference type="Proteomes" id="UP000193450"/>
    </source>
</evidence>
<feature type="domain" description="Malonyl-CoA decarboxylase C-terminal" evidence="1">
    <location>
        <begin position="160"/>
        <end position="404"/>
    </location>
</feature>
<dbReference type="GO" id="GO:0006633">
    <property type="term" value="P:fatty acid biosynthetic process"/>
    <property type="evidence" value="ECO:0007669"/>
    <property type="project" value="InterPro"/>
</dbReference>
<reference evidence="3 4" key="1">
    <citation type="submission" date="2016-11" db="EMBL/GenBank/DDBJ databases">
        <title>Trade-off between light-utilization and light-protection in marine flavobacteria.</title>
        <authorList>
            <person name="Kumagai Y."/>
        </authorList>
    </citation>
    <scope>NUCLEOTIDE SEQUENCE [LARGE SCALE GENOMIC DNA]</scope>
    <source>
        <strain evidence="3 4">NBRC 107125</strain>
    </source>
</reference>
<dbReference type="STRING" id="716816.BST96_20145"/>
<dbReference type="InterPro" id="IPR038351">
    <property type="entry name" value="MCD_N_sf"/>
</dbReference>
<evidence type="ECO:0000259" key="1">
    <source>
        <dbReference type="Pfam" id="PF05292"/>
    </source>
</evidence>
<dbReference type="PANTHER" id="PTHR28641">
    <property type="match status" value="1"/>
</dbReference>
<dbReference type="RefSeq" id="WP_169714055.1">
    <property type="nucleotide sequence ID" value="NZ_CP019343.1"/>
</dbReference>
<dbReference type="EMBL" id="CP019343">
    <property type="protein sequence ID" value="ARN76209.1"/>
    <property type="molecule type" value="Genomic_DNA"/>
</dbReference>
<dbReference type="InterPro" id="IPR035372">
    <property type="entry name" value="MCD_N"/>
</dbReference>
<dbReference type="InterPro" id="IPR042303">
    <property type="entry name" value="Malonyl_CoA_deC_C_sf"/>
</dbReference>
<dbReference type="GO" id="GO:0050080">
    <property type="term" value="F:malonyl-CoA decarboxylase activity"/>
    <property type="evidence" value="ECO:0007669"/>
    <property type="project" value="InterPro"/>
</dbReference>
<dbReference type="InterPro" id="IPR038917">
    <property type="entry name" value="Malonyl_CoA_deC"/>
</dbReference>
<feature type="domain" description="Malonyl-CoA decarboxylase N-terminal" evidence="2">
    <location>
        <begin position="74"/>
        <end position="157"/>
    </location>
</feature>
<accession>A0A1X9NLC5</accession>
<protein>
    <submittedName>
        <fullName evidence="3">Decarboxylase</fullName>
    </submittedName>
</protein>
<dbReference type="Pfam" id="PF05292">
    <property type="entry name" value="MCD"/>
    <property type="match status" value="1"/>
</dbReference>
<proteinExistence type="predicted"/>
<sequence length="432" mass="49340">MRLNQLIGSIAEAGRELLNRTRPEARSVEQLCEDLSSSKGEAMGTAIAQEVVAAYDKMDKEQKIDFFGLLYNKYSSDRETILKSAEAYKTTNDLETFKALSVAVDGPRKNLFRSFNMAPNGTSTLVRMREDLFELLPEHKELEAVDVDFLYLLKSWFNRGFLTLETINWQTPAHILEKLIAYEAVHEMQGWDDLRRRLADDRRCFAFFHPALPDDPLIFVQVALVDGIAGNVQDLLAEPRADDDRSNFDTAIFYSISNCQEGLRGISFGNFLIKQVVMELRKEFPQLKRFATLSPIPGFRRWLNKEVANAESALLTASEKEQLSQLNSDQWHTFESYVDMVEPLLMRLCAHYLYHAKRGKYPLDPVERFHLGNGARIERLNWMADTSANGLAQSAGMLVNYGYELSKVEESHEAYVNDHAIVTSKDFLKLID</sequence>
<dbReference type="Gene3D" id="3.40.630.150">
    <property type="entry name" value="Malonyl-CoA decarboxylase, catalytic domain"/>
    <property type="match status" value="1"/>
</dbReference>
<organism evidence="3 4">
    <name type="scientific">Oceanicoccus sagamiensis</name>
    <dbReference type="NCBI Taxonomy" id="716816"/>
    <lineage>
        <taxon>Bacteria</taxon>
        <taxon>Pseudomonadati</taxon>
        <taxon>Pseudomonadota</taxon>
        <taxon>Gammaproteobacteria</taxon>
        <taxon>Cellvibrionales</taxon>
        <taxon>Spongiibacteraceae</taxon>
        <taxon>Oceanicoccus</taxon>
    </lineage>
</organism>
<keyword evidence="4" id="KW-1185">Reference proteome</keyword>
<dbReference type="PANTHER" id="PTHR28641:SF1">
    <property type="entry name" value="MALONYL-COA DECARBOXYLASE, MITOCHONDRIAL"/>
    <property type="match status" value="1"/>
</dbReference>
<dbReference type="AlphaFoldDB" id="A0A1X9NLC5"/>